<feature type="domain" description="F-box" evidence="1">
    <location>
        <begin position="3"/>
        <end position="49"/>
    </location>
</feature>
<organism evidence="3">
    <name type="scientific">Caenorhabditis remanei</name>
    <name type="common">Caenorhabditis vulgaris</name>
    <dbReference type="NCBI Taxonomy" id="31234"/>
    <lineage>
        <taxon>Eukaryota</taxon>
        <taxon>Metazoa</taxon>
        <taxon>Ecdysozoa</taxon>
        <taxon>Nematoda</taxon>
        <taxon>Chromadorea</taxon>
        <taxon>Rhabditida</taxon>
        <taxon>Rhabditina</taxon>
        <taxon>Rhabditomorpha</taxon>
        <taxon>Rhabditoidea</taxon>
        <taxon>Rhabditidae</taxon>
        <taxon>Peloderinae</taxon>
        <taxon>Caenorhabditis</taxon>
    </lineage>
</organism>
<dbReference type="AlphaFoldDB" id="E3N3J9"/>
<protein>
    <recommendedName>
        <fullName evidence="1">F-box domain-containing protein</fullName>
    </recommendedName>
</protein>
<dbReference type="InParanoid" id="E3N3J9"/>
<evidence type="ECO:0000313" key="3">
    <source>
        <dbReference type="Proteomes" id="UP000008281"/>
    </source>
</evidence>
<dbReference type="STRING" id="31234.E3N3J9"/>
<dbReference type="HOGENOM" id="CLU_028840_6_0_1"/>
<dbReference type="eggNOG" id="ENOG502RT6G">
    <property type="taxonomic scope" value="Eukaryota"/>
</dbReference>
<sequence>MNPFPLLRLPGVVMCNVFKSLSIGEKIKLSFCSKKTLAQINNARLYSQKVDVELNCLRQKIRVYSENNKEPFEISIYQDSWKRHNSKTHQCSIAYCSVGVIFFSKGVQTLWKNHQEGYISIIKHLSKMFQCNISTKSSCYASDLFQPTISKLFDRQLEFKTITIKLDGSENQKLLWNQISNKFGLVEDLRISFVTDLGFRPVFTSWPQKIYIWRSYWFNLESVLTCTCSRITLELSNLGNKDLDEILKNWKAGRFPNLELLDIYSDNIKTTGTTILGMNLEELNRKVIRTDDESKKANIRIGTGFMGMSVTPFQ</sequence>
<dbReference type="EMBL" id="DS268519">
    <property type="protein sequence ID" value="EFO85011.1"/>
    <property type="molecule type" value="Genomic_DNA"/>
</dbReference>
<dbReference type="Pfam" id="PF07735">
    <property type="entry name" value="FBA_2"/>
    <property type="match status" value="1"/>
</dbReference>
<dbReference type="PROSITE" id="PS50181">
    <property type="entry name" value="FBOX"/>
    <property type="match status" value="1"/>
</dbReference>
<dbReference type="FunCoup" id="E3N3J9">
    <property type="interactions" value="549"/>
</dbReference>
<reference evidence="2" key="1">
    <citation type="submission" date="2007-07" db="EMBL/GenBank/DDBJ databases">
        <title>PCAP assembly of the Caenorhabditis remanei genome.</title>
        <authorList>
            <consortium name="The Caenorhabditis remanei Sequencing Consortium"/>
            <person name="Wilson R.K."/>
        </authorList>
    </citation>
    <scope>NUCLEOTIDE SEQUENCE [LARGE SCALE GENOMIC DNA]</scope>
    <source>
        <strain evidence="2">PB4641</strain>
    </source>
</reference>
<dbReference type="InterPro" id="IPR001810">
    <property type="entry name" value="F-box_dom"/>
</dbReference>
<dbReference type="PANTHER" id="PTHR21503:SF52">
    <property type="entry name" value="F-BOX DOMAIN-CONTAINING PROTEIN"/>
    <property type="match status" value="1"/>
</dbReference>
<evidence type="ECO:0000259" key="1">
    <source>
        <dbReference type="PROSITE" id="PS50181"/>
    </source>
</evidence>
<accession>E3N3J9</accession>
<dbReference type="Pfam" id="PF00646">
    <property type="entry name" value="F-box"/>
    <property type="match status" value="1"/>
</dbReference>
<gene>
    <name evidence="2" type="ORF">CRE_22052</name>
</gene>
<evidence type="ECO:0000313" key="2">
    <source>
        <dbReference type="EMBL" id="EFO85011.1"/>
    </source>
</evidence>
<keyword evidence="3" id="KW-1185">Reference proteome</keyword>
<dbReference type="Proteomes" id="UP000008281">
    <property type="component" value="Unassembled WGS sequence"/>
</dbReference>
<proteinExistence type="predicted"/>
<dbReference type="PANTHER" id="PTHR21503">
    <property type="entry name" value="F-BOX-CONTAINING HYPOTHETICAL PROTEIN C.ELEGANS"/>
    <property type="match status" value="1"/>
</dbReference>
<dbReference type="InterPro" id="IPR012885">
    <property type="entry name" value="F-box_Sdz-33"/>
</dbReference>
<name>E3N3J9_CAERE</name>